<evidence type="ECO:0000313" key="2">
    <source>
        <dbReference type="EMBL" id="KAG2225168.1"/>
    </source>
</evidence>
<organism evidence="2 3">
    <name type="scientific">Circinella minor</name>
    <dbReference type="NCBI Taxonomy" id="1195481"/>
    <lineage>
        <taxon>Eukaryota</taxon>
        <taxon>Fungi</taxon>
        <taxon>Fungi incertae sedis</taxon>
        <taxon>Mucoromycota</taxon>
        <taxon>Mucoromycotina</taxon>
        <taxon>Mucoromycetes</taxon>
        <taxon>Mucorales</taxon>
        <taxon>Lichtheimiaceae</taxon>
        <taxon>Circinella</taxon>
    </lineage>
</organism>
<dbReference type="GO" id="GO:0016020">
    <property type="term" value="C:membrane"/>
    <property type="evidence" value="ECO:0007669"/>
    <property type="project" value="InterPro"/>
</dbReference>
<dbReference type="GO" id="GO:0042910">
    <property type="term" value="F:xenobiotic transmembrane transporter activity"/>
    <property type="evidence" value="ECO:0007669"/>
    <property type="project" value="InterPro"/>
</dbReference>
<name>A0A8H7SAW5_9FUNG</name>
<dbReference type="Pfam" id="PF01554">
    <property type="entry name" value="MatE"/>
    <property type="match status" value="1"/>
</dbReference>
<sequence>MPVLYPIFISTAIRKFLQSLGIPGMLSVATEWAFEVCALLTGALGKTNLAGQSIILSINSLLLMVPSALSNAVAVRIGHHAGANRPAKIQTCFTLASLMGIIAVTVRT</sequence>
<feature type="non-terminal residue" evidence="2">
    <location>
        <position position="1"/>
    </location>
</feature>
<dbReference type="GO" id="GO:0015297">
    <property type="term" value="F:antiporter activity"/>
    <property type="evidence" value="ECO:0007669"/>
    <property type="project" value="InterPro"/>
</dbReference>
<accession>A0A8H7SAW5</accession>
<comment type="caution">
    <text evidence="2">The sequence shown here is derived from an EMBL/GenBank/DDBJ whole genome shotgun (WGS) entry which is preliminary data.</text>
</comment>
<evidence type="ECO:0000313" key="3">
    <source>
        <dbReference type="Proteomes" id="UP000646827"/>
    </source>
</evidence>
<dbReference type="OrthoDB" id="2126698at2759"/>
<comment type="similarity">
    <text evidence="1">Belongs to the multi antimicrobial extrusion (MATE) (TC 2.A.66.1) family.</text>
</comment>
<dbReference type="EMBL" id="JAEPRB010000031">
    <property type="protein sequence ID" value="KAG2225168.1"/>
    <property type="molecule type" value="Genomic_DNA"/>
</dbReference>
<protein>
    <submittedName>
        <fullName evidence="2">Uncharacterized protein</fullName>
    </submittedName>
</protein>
<dbReference type="InterPro" id="IPR002528">
    <property type="entry name" value="MATE_fam"/>
</dbReference>
<dbReference type="Proteomes" id="UP000646827">
    <property type="component" value="Unassembled WGS sequence"/>
</dbReference>
<keyword evidence="3" id="KW-1185">Reference proteome</keyword>
<evidence type="ECO:0000256" key="1">
    <source>
        <dbReference type="ARBA" id="ARBA00010199"/>
    </source>
</evidence>
<gene>
    <name evidence="2" type="ORF">INT45_009497</name>
</gene>
<reference evidence="2 3" key="1">
    <citation type="submission" date="2020-12" db="EMBL/GenBank/DDBJ databases">
        <title>Metabolic potential, ecology and presence of endohyphal bacteria is reflected in genomic diversity of Mucoromycotina.</title>
        <authorList>
            <person name="Muszewska A."/>
            <person name="Okrasinska A."/>
            <person name="Steczkiewicz K."/>
            <person name="Drgas O."/>
            <person name="Orlowska M."/>
            <person name="Perlinska-Lenart U."/>
            <person name="Aleksandrzak-Piekarczyk T."/>
            <person name="Szatraj K."/>
            <person name="Zielenkiewicz U."/>
            <person name="Pilsyk S."/>
            <person name="Malc E."/>
            <person name="Mieczkowski P."/>
            <person name="Kruszewska J.S."/>
            <person name="Biernat P."/>
            <person name="Pawlowska J."/>
        </authorList>
    </citation>
    <scope>NUCLEOTIDE SEQUENCE [LARGE SCALE GENOMIC DNA]</scope>
    <source>
        <strain evidence="2 3">CBS 142.35</strain>
    </source>
</reference>
<dbReference type="AlphaFoldDB" id="A0A8H7SAW5"/>
<proteinExistence type="inferred from homology"/>